<dbReference type="InterPro" id="IPR011032">
    <property type="entry name" value="GroES-like_sf"/>
</dbReference>
<dbReference type="SMART" id="SM00829">
    <property type="entry name" value="PKS_ER"/>
    <property type="match status" value="1"/>
</dbReference>
<dbReference type="InterPro" id="IPR036291">
    <property type="entry name" value="NAD(P)-bd_dom_sf"/>
</dbReference>
<evidence type="ECO:0000256" key="1">
    <source>
        <dbReference type="ARBA" id="ARBA00022857"/>
    </source>
</evidence>
<evidence type="ECO:0000313" key="5">
    <source>
        <dbReference type="Proteomes" id="UP000331127"/>
    </source>
</evidence>
<dbReference type="GO" id="GO:0016651">
    <property type="term" value="F:oxidoreductase activity, acting on NAD(P)H"/>
    <property type="evidence" value="ECO:0007669"/>
    <property type="project" value="TreeGrafter"/>
</dbReference>
<dbReference type="SUPFAM" id="SSF51735">
    <property type="entry name" value="NAD(P)-binding Rossmann-fold domains"/>
    <property type="match status" value="1"/>
</dbReference>
<dbReference type="SUPFAM" id="SSF50129">
    <property type="entry name" value="GroES-like"/>
    <property type="match status" value="1"/>
</dbReference>
<dbReference type="InterPro" id="IPR013149">
    <property type="entry name" value="ADH-like_C"/>
</dbReference>
<keyword evidence="2" id="KW-0560">Oxidoreductase</keyword>
<keyword evidence="1" id="KW-0521">NADP</keyword>
<evidence type="ECO:0000256" key="2">
    <source>
        <dbReference type="ARBA" id="ARBA00023002"/>
    </source>
</evidence>
<accession>A0A5M3WRU7</accession>
<dbReference type="GO" id="GO:0070402">
    <property type="term" value="F:NADPH binding"/>
    <property type="evidence" value="ECO:0007669"/>
    <property type="project" value="TreeGrafter"/>
</dbReference>
<gene>
    <name evidence="4" type="ORF">Amac_030590</name>
</gene>
<name>A0A5M3WRU7_9ACTN</name>
<protein>
    <submittedName>
        <fullName evidence="4">Oxidoreductase</fullName>
    </submittedName>
</protein>
<feature type="domain" description="Enoyl reductase (ER)" evidence="3">
    <location>
        <begin position="10"/>
        <end position="307"/>
    </location>
</feature>
<reference evidence="4 5" key="1">
    <citation type="submission" date="2019-10" db="EMBL/GenBank/DDBJ databases">
        <title>Whole genome shotgun sequence of Acrocarpospora macrocephala NBRC 16266.</title>
        <authorList>
            <person name="Ichikawa N."/>
            <person name="Kimura A."/>
            <person name="Kitahashi Y."/>
            <person name="Komaki H."/>
            <person name="Oguchi A."/>
        </authorList>
    </citation>
    <scope>NUCLEOTIDE SEQUENCE [LARGE SCALE GENOMIC DNA]</scope>
    <source>
        <strain evidence="4 5">NBRC 16266</strain>
    </source>
</reference>
<organism evidence="4 5">
    <name type="scientific">Acrocarpospora macrocephala</name>
    <dbReference type="NCBI Taxonomy" id="150177"/>
    <lineage>
        <taxon>Bacteria</taxon>
        <taxon>Bacillati</taxon>
        <taxon>Actinomycetota</taxon>
        <taxon>Actinomycetes</taxon>
        <taxon>Streptosporangiales</taxon>
        <taxon>Streptosporangiaceae</taxon>
        <taxon>Acrocarpospora</taxon>
    </lineage>
</organism>
<dbReference type="EMBL" id="BLAE01000015">
    <property type="protein sequence ID" value="GES09463.1"/>
    <property type="molecule type" value="Genomic_DNA"/>
</dbReference>
<evidence type="ECO:0000313" key="4">
    <source>
        <dbReference type="EMBL" id="GES09463.1"/>
    </source>
</evidence>
<evidence type="ECO:0000259" key="3">
    <source>
        <dbReference type="SMART" id="SM00829"/>
    </source>
</evidence>
<dbReference type="AlphaFoldDB" id="A0A5M3WRU7"/>
<dbReference type="Pfam" id="PF00107">
    <property type="entry name" value="ADH_zinc_N"/>
    <property type="match status" value="1"/>
</dbReference>
<dbReference type="Proteomes" id="UP000331127">
    <property type="component" value="Unassembled WGS sequence"/>
</dbReference>
<proteinExistence type="predicted"/>
<dbReference type="PANTHER" id="PTHR48106">
    <property type="entry name" value="QUINONE OXIDOREDUCTASE PIG3-RELATED"/>
    <property type="match status" value="1"/>
</dbReference>
<dbReference type="PANTHER" id="PTHR48106:SF18">
    <property type="entry name" value="QUINONE OXIDOREDUCTASE PIG3"/>
    <property type="match status" value="1"/>
</dbReference>
<dbReference type="Gene3D" id="3.90.180.10">
    <property type="entry name" value="Medium-chain alcohol dehydrogenases, catalytic domain"/>
    <property type="match status" value="1"/>
</dbReference>
<dbReference type="InterPro" id="IPR020843">
    <property type="entry name" value="ER"/>
</dbReference>
<sequence>MIRAVVSDPAIPGGLRIEEVPPPRPGAGDAVVAVSAFSLNAGEVRESLAPARRWRPGWDLAGVVASAAADGSGPAAGARVVGFAGLGGGGWAQRVAVRTADLAVVPDEVSLVQAACLPVAGLTALFALARGGLLLGRSVLVTGASGGVGRLACQLAAAAGATVYASVRGPEQAATLDADAVHEVVLADHPLPRRFDLILESVGGDSLARSLAGLEVDGTCVLYGNAAERATTFQPRDFYQRGAATLYGFFLGTELRDRSAGAGLDRLLGLVRDGRLTMPVETEASWRELPGIARRYHDRELAGKVVLTVDQDG</sequence>
<dbReference type="Gene3D" id="3.40.50.720">
    <property type="entry name" value="NAD(P)-binding Rossmann-like Domain"/>
    <property type="match status" value="1"/>
</dbReference>
<keyword evidence="5" id="KW-1185">Reference proteome</keyword>
<comment type="caution">
    <text evidence="4">The sequence shown here is derived from an EMBL/GenBank/DDBJ whole genome shotgun (WGS) entry which is preliminary data.</text>
</comment>